<feature type="transmembrane region" description="Helical" evidence="6">
    <location>
        <begin position="267"/>
        <end position="285"/>
    </location>
</feature>
<evidence type="ECO:0000256" key="6">
    <source>
        <dbReference type="SAM" id="Phobius"/>
    </source>
</evidence>
<dbReference type="NCBIfam" id="NF035940">
    <property type="entry name" value="prenyl_rel_EboC"/>
    <property type="match status" value="1"/>
</dbReference>
<protein>
    <submittedName>
        <fullName evidence="7">4-hydroxybenzoate polyprenyltransferase</fullName>
    </submittedName>
</protein>
<accession>A0A1T4QNZ5</accession>
<dbReference type="AlphaFoldDB" id="A0A1T4QNZ5"/>
<dbReference type="STRING" id="634771.SAMN04488128_102492"/>
<dbReference type="InterPro" id="IPR044878">
    <property type="entry name" value="UbiA_sf"/>
</dbReference>
<feature type="transmembrane region" description="Helical" evidence="6">
    <location>
        <begin position="179"/>
        <end position="198"/>
    </location>
</feature>
<keyword evidence="3 6" id="KW-0812">Transmembrane</keyword>
<comment type="subcellular location">
    <subcellularLocation>
        <location evidence="1">Membrane</location>
        <topology evidence="1">Multi-pass membrane protein</topology>
    </subcellularLocation>
</comment>
<feature type="transmembrane region" description="Helical" evidence="6">
    <location>
        <begin position="26"/>
        <end position="44"/>
    </location>
</feature>
<evidence type="ECO:0000256" key="1">
    <source>
        <dbReference type="ARBA" id="ARBA00004141"/>
    </source>
</evidence>
<organism evidence="7 8">
    <name type="scientific">Chitinophaga eiseniae</name>
    <dbReference type="NCBI Taxonomy" id="634771"/>
    <lineage>
        <taxon>Bacteria</taxon>
        <taxon>Pseudomonadati</taxon>
        <taxon>Bacteroidota</taxon>
        <taxon>Chitinophagia</taxon>
        <taxon>Chitinophagales</taxon>
        <taxon>Chitinophagaceae</taxon>
        <taxon>Chitinophaga</taxon>
    </lineage>
</organism>
<evidence type="ECO:0000313" key="7">
    <source>
        <dbReference type="EMBL" id="SKA05492.1"/>
    </source>
</evidence>
<reference evidence="8" key="1">
    <citation type="submission" date="2017-02" db="EMBL/GenBank/DDBJ databases">
        <authorList>
            <person name="Varghese N."/>
            <person name="Submissions S."/>
        </authorList>
    </citation>
    <scope>NUCLEOTIDE SEQUENCE [LARGE SCALE GENOMIC DNA]</scope>
    <source>
        <strain evidence="8">DSM 22224</strain>
    </source>
</reference>
<feature type="transmembrane region" description="Helical" evidence="6">
    <location>
        <begin position="291"/>
        <end position="310"/>
    </location>
</feature>
<keyword evidence="5 6" id="KW-0472">Membrane</keyword>
<feature type="transmembrane region" description="Helical" evidence="6">
    <location>
        <begin position="210"/>
        <end position="231"/>
    </location>
</feature>
<feature type="transmembrane region" description="Helical" evidence="6">
    <location>
        <begin position="125"/>
        <end position="143"/>
    </location>
</feature>
<name>A0A1T4QNZ5_9BACT</name>
<dbReference type="InterPro" id="IPR000537">
    <property type="entry name" value="UbiA_prenyltransferase"/>
</dbReference>
<dbReference type="GO" id="GO:0016765">
    <property type="term" value="F:transferase activity, transferring alkyl or aryl (other than methyl) groups"/>
    <property type="evidence" value="ECO:0007669"/>
    <property type="project" value="InterPro"/>
</dbReference>
<evidence type="ECO:0000256" key="3">
    <source>
        <dbReference type="ARBA" id="ARBA00022692"/>
    </source>
</evidence>
<gene>
    <name evidence="7" type="ORF">SAMN04488128_102492</name>
</gene>
<dbReference type="EMBL" id="FUWZ01000002">
    <property type="protein sequence ID" value="SKA05492.1"/>
    <property type="molecule type" value="Genomic_DNA"/>
</dbReference>
<dbReference type="InterPro" id="IPR050475">
    <property type="entry name" value="Prenyltransferase_related"/>
</dbReference>
<keyword evidence="7" id="KW-0808">Transferase</keyword>
<dbReference type="PANTHER" id="PTHR42723:SF1">
    <property type="entry name" value="CHLOROPHYLL SYNTHASE, CHLOROPLASTIC"/>
    <property type="match status" value="1"/>
</dbReference>
<evidence type="ECO:0000256" key="4">
    <source>
        <dbReference type="ARBA" id="ARBA00022989"/>
    </source>
</evidence>
<keyword evidence="2" id="KW-1003">Cell membrane</keyword>
<keyword evidence="4 6" id="KW-1133">Transmembrane helix</keyword>
<evidence type="ECO:0000256" key="5">
    <source>
        <dbReference type="ARBA" id="ARBA00023136"/>
    </source>
</evidence>
<evidence type="ECO:0000256" key="2">
    <source>
        <dbReference type="ARBA" id="ARBA00022475"/>
    </source>
</evidence>
<dbReference type="Pfam" id="PF01040">
    <property type="entry name" value="UbiA"/>
    <property type="match status" value="1"/>
</dbReference>
<dbReference type="Proteomes" id="UP000190367">
    <property type="component" value="Unassembled WGS sequence"/>
</dbReference>
<dbReference type="PANTHER" id="PTHR42723">
    <property type="entry name" value="CHLOROPHYLL SYNTHASE"/>
    <property type="match status" value="1"/>
</dbReference>
<dbReference type="GO" id="GO:0016020">
    <property type="term" value="C:membrane"/>
    <property type="evidence" value="ECO:0007669"/>
    <property type="project" value="UniProtKB-SubCell"/>
</dbReference>
<proteinExistence type="predicted"/>
<keyword evidence="8" id="KW-1185">Reference proteome</keyword>
<feature type="transmembrane region" description="Helical" evidence="6">
    <location>
        <begin position="97"/>
        <end position="119"/>
    </location>
</feature>
<dbReference type="CDD" id="cd13964">
    <property type="entry name" value="PT_UbiA_1"/>
    <property type="match status" value="1"/>
</dbReference>
<feature type="transmembrane region" description="Helical" evidence="6">
    <location>
        <begin position="237"/>
        <end position="255"/>
    </location>
</feature>
<dbReference type="Gene3D" id="1.10.357.140">
    <property type="entry name" value="UbiA prenyltransferase"/>
    <property type="match status" value="1"/>
</dbReference>
<feature type="transmembrane region" description="Helical" evidence="6">
    <location>
        <begin position="56"/>
        <end position="76"/>
    </location>
</feature>
<evidence type="ECO:0000313" key="8">
    <source>
        <dbReference type="Proteomes" id="UP000190367"/>
    </source>
</evidence>
<sequence length="312" mass="33165">MKTCYSVSYIVSKVIGYLRLMRPANIVTAIADILAGVAISGYFLKVTFETLTLDQTLPVVCLCLATAGLYGGGVVFNDVFDAELDSTERPERPIPSGVISLTQAIILGSYLLLVGVLAAFSVGGVNGLTGWLAIATGIAALVYDKWGKHHRFLGPVNMGLCRGLNLLLGISIVPGAVATWWWVGLVPILYIAAVTNISRGEVYGGTANSIRITAVCYAIVLLTIGTVAIFHHNGWKVLPFLLLFAWMIFKPLRNAWKNPAGPNIGKAVKAGIVALIVMNASWVAAFDALSYALAVLLLLPISMSLGKAFAVT</sequence>